<name>A0ABN9GG24_9NEOB</name>
<reference evidence="1" key="1">
    <citation type="submission" date="2023-05" db="EMBL/GenBank/DDBJ databases">
        <authorList>
            <person name="Stuckert A."/>
        </authorList>
    </citation>
    <scope>NUCLEOTIDE SEQUENCE</scope>
</reference>
<protein>
    <submittedName>
        <fullName evidence="1">Uncharacterized protein</fullName>
    </submittedName>
</protein>
<gene>
    <name evidence="1" type="ORF">SPARVUS_LOCUS13964328</name>
</gene>
<evidence type="ECO:0000313" key="2">
    <source>
        <dbReference type="Proteomes" id="UP001162483"/>
    </source>
</evidence>
<dbReference type="EMBL" id="CATNWA010018475">
    <property type="protein sequence ID" value="CAI9607538.1"/>
    <property type="molecule type" value="Genomic_DNA"/>
</dbReference>
<proteinExistence type="predicted"/>
<dbReference type="Proteomes" id="UP001162483">
    <property type="component" value="Unassembled WGS sequence"/>
</dbReference>
<organism evidence="1 2">
    <name type="scientific">Staurois parvus</name>
    <dbReference type="NCBI Taxonomy" id="386267"/>
    <lineage>
        <taxon>Eukaryota</taxon>
        <taxon>Metazoa</taxon>
        <taxon>Chordata</taxon>
        <taxon>Craniata</taxon>
        <taxon>Vertebrata</taxon>
        <taxon>Euteleostomi</taxon>
        <taxon>Amphibia</taxon>
        <taxon>Batrachia</taxon>
        <taxon>Anura</taxon>
        <taxon>Neobatrachia</taxon>
        <taxon>Ranoidea</taxon>
        <taxon>Ranidae</taxon>
        <taxon>Staurois</taxon>
    </lineage>
</organism>
<keyword evidence="2" id="KW-1185">Reference proteome</keyword>
<evidence type="ECO:0000313" key="1">
    <source>
        <dbReference type="EMBL" id="CAI9607538.1"/>
    </source>
</evidence>
<accession>A0ABN9GG24</accession>
<comment type="caution">
    <text evidence="1">The sequence shown here is derived from an EMBL/GenBank/DDBJ whole genome shotgun (WGS) entry which is preliminary data.</text>
</comment>
<sequence length="66" mass="7232">MLSTSRLVSSSCPRCASFKVLTDRGGLTIWKLGHCLRARVSRGPHEMPLLPFSWAFLSLSKDTGAP</sequence>